<dbReference type="Gene3D" id="3.40.50.720">
    <property type="entry name" value="NAD(P)-binding Rossmann-like Domain"/>
    <property type="match status" value="1"/>
</dbReference>
<proteinExistence type="predicted"/>
<accession>A0A8J5GGC1</accession>
<feature type="compositionally biased region" description="Low complexity" evidence="1">
    <location>
        <begin position="117"/>
        <end position="136"/>
    </location>
</feature>
<keyword evidence="4" id="KW-1185">Reference proteome</keyword>
<dbReference type="GO" id="GO:0006396">
    <property type="term" value="P:RNA processing"/>
    <property type="evidence" value="ECO:0007669"/>
    <property type="project" value="InterPro"/>
</dbReference>
<evidence type="ECO:0000313" key="4">
    <source>
        <dbReference type="Proteomes" id="UP000734854"/>
    </source>
</evidence>
<protein>
    <recommendedName>
        <fullName evidence="2">Wbp11/ELF5/Saf1 N-terminal domain-containing protein</fullName>
    </recommendedName>
</protein>
<reference evidence="3 4" key="1">
    <citation type="submission" date="2020-08" db="EMBL/GenBank/DDBJ databases">
        <title>Plant Genome Project.</title>
        <authorList>
            <person name="Zhang R.-G."/>
        </authorList>
    </citation>
    <scope>NUCLEOTIDE SEQUENCE [LARGE SCALE GENOMIC DNA]</scope>
    <source>
        <tissue evidence="3">Rhizome</tissue>
    </source>
</reference>
<feature type="region of interest" description="Disordered" evidence="1">
    <location>
        <begin position="117"/>
        <end position="151"/>
    </location>
</feature>
<evidence type="ECO:0000313" key="3">
    <source>
        <dbReference type="EMBL" id="KAG6499877.1"/>
    </source>
</evidence>
<dbReference type="EMBL" id="JACMSC010000011">
    <property type="protein sequence ID" value="KAG6499877.1"/>
    <property type="molecule type" value="Genomic_DNA"/>
</dbReference>
<sequence length="291" mass="32109">MKTTLNSHQRKWRRTSTTAELPHDASAFAQIDPLHWILDMNSLVGDAYRDVRELCVFLFPAAASSFPPSKALAVYFHPLVIPSSFVASSTLPAHPLSSPSPGLALPKNPPFLTLTLIPSSSRSPLPRSASRSRTSPPCHPSLTPARRRRPSDSLLGLARTSSISCSPSAGLTEAGSSCPWISLTGGSRSSRSEPGRIPVTSKISPCDRQVNAQSQRYCSENNKRVIHFSTCEVYGKTIGNFLPNDHPLRKNKKERKKLCEVDILKKDPEAIREQIEKLERMSILIVLFFLD</sequence>
<dbReference type="Proteomes" id="UP000734854">
    <property type="component" value="Unassembled WGS sequence"/>
</dbReference>
<dbReference type="Pfam" id="PF09429">
    <property type="entry name" value="Wbp11"/>
    <property type="match status" value="1"/>
</dbReference>
<organism evidence="3 4">
    <name type="scientific">Zingiber officinale</name>
    <name type="common">Ginger</name>
    <name type="synonym">Amomum zingiber</name>
    <dbReference type="NCBI Taxonomy" id="94328"/>
    <lineage>
        <taxon>Eukaryota</taxon>
        <taxon>Viridiplantae</taxon>
        <taxon>Streptophyta</taxon>
        <taxon>Embryophyta</taxon>
        <taxon>Tracheophyta</taxon>
        <taxon>Spermatophyta</taxon>
        <taxon>Magnoliopsida</taxon>
        <taxon>Liliopsida</taxon>
        <taxon>Zingiberales</taxon>
        <taxon>Zingiberaceae</taxon>
        <taxon>Zingiber</taxon>
    </lineage>
</organism>
<dbReference type="AlphaFoldDB" id="A0A8J5GGC1"/>
<name>A0A8J5GGC1_ZINOF</name>
<evidence type="ECO:0000256" key="1">
    <source>
        <dbReference type="SAM" id="MobiDB-lite"/>
    </source>
</evidence>
<dbReference type="InterPro" id="IPR019007">
    <property type="entry name" value="Wbp11/ELF5/Saf1_N"/>
</dbReference>
<gene>
    <name evidence="3" type="ORF">ZIOFF_039677</name>
</gene>
<feature type="domain" description="Wbp11/ELF5/Saf1 N-terminal" evidence="2">
    <location>
        <begin position="248"/>
        <end position="282"/>
    </location>
</feature>
<evidence type="ECO:0000259" key="2">
    <source>
        <dbReference type="Pfam" id="PF09429"/>
    </source>
</evidence>
<comment type="caution">
    <text evidence="3">The sequence shown here is derived from an EMBL/GenBank/DDBJ whole genome shotgun (WGS) entry which is preliminary data.</text>
</comment>